<dbReference type="InterPro" id="IPR046533">
    <property type="entry name" value="DUF6598"/>
</dbReference>
<dbReference type="PANTHER" id="PTHR33065:SF218">
    <property type="entry name" value="GENOME ASSEMBLY, CHROMOSOME: II"/>
    <property type="match status" value="1"/>
</dbReference>
<dbReference type="Gramene" id="TraesCSU03G0139400.1">
    <property type="protein sequence ID" value="TraesCSU03G0139400.1.CDS"/>
    <property type="gene ID" value="TraesCSU03G0139400"/>
</dbReference>
<evidence type="ECO:0000313" key="2">
    <source>
        <dbReference type="EnsemblPlants" id="TraesCSU02G150300.1"/>
    </source>
</evidence>
<dbReference type="EnsemblPlants" id="TraesCSU02G150300.1">
    <property type="protein sequence ID" value="TraesCSU02G150300.1"/>
    <property type="gene ID" value="TraesCSU02G150300"/>
</dbReference>
<name>A0A3B6U2F6_WHEAT</name>
<feature type="domain" description="DUF6598" evidence="1">
    <location>
        <begin position="21"/>
        <end position="268"/>
    </location>
</feature>
<evidence type="ECO:0000313" key="3">
    <source>
        <dbReference type="Proteomes" id="UP000019116"/>
    </source>
</evidence>
<reference evidence="2" key="2">
    <citation type="submission" date="2018-10" db="UniProtKB">
        <authorList>
            <consortium name="EnsemblPlants"/>
        </authorList>
    </citation>
    <scope>IDENTIFICATION</scope>
</reference>
<protein>
    <recommendedName>
        <fullName evidence="1">DUF6598 domain-containing protein</fullName>
    </recommendedName>
</protein>
<dbReference type="AlphaFoldDB" id="A0A3B6U2F6"/>
<accession>A0A3B6U2F6</accession>
<evidence type="ECO:0000259" key="1">
    <source>
        <dbReference type="Pfam" id="PF20241"/>
    </source>
</evidence>
<organism evidence="2">
    <name type="scientific">Triticum aestivum</name>
    <name type="common">Wheat</name>
    <dbReference type="NCBI Taxonomy" id="4565"/>
    <lineage>
        <taxon>Eukaryota</taxon>
        <taxon>Viridiplantae</taxon>
        <taxon>Streptophyta</taxon>
        <taxon>Embryophyta</taxon>
        <taxon>Tracheophyta</taxon>
        <taxon>Spermatophyta</taxon>
        <taxon>Magnoliopsida</taxon>
        <taxon>Liliopsida</taxon>
        <taxon>Poales</taxon>
        <taxon>Poaceae</taxon>
        <taxon>BOP clade</taxon>
        <taxon>Pooideae</taxon>
        <taxon>Triticodae</taxon>
        <taxon>Triticeae</taxon>
        <taxon>Triticinae</taxon>
        <taxon>Triticum</taxon>
    </lineage>
</organism>
<dbReference type="PANTHER" id="PTHR33065">
    <property type="entry name" value="OS07G0486400 PROTEIN"/>
    <property type="match status" value="1"/>
</dbReference>
<proteinExistence type="predicted"/>
<dbReference type="Gramene" id="TraesCSU02G150300.1">
    <property type="protein sequence ID" value="TraesCSU02G150300.1"/>
    <property type="gene ID" value="TraesCSU02G150300"/>
</dbReference>
<dbReference type="OMA" id="CASSRYE"/>
<sequence>MQFTHCIPGIIPPRAAVTGSTLQIYSFKIVELSDDLKWPLRVYGVVAARDTVDRNRNLLFARSRIMCQVLTENDSSSCLTGPSRAILAIDPVDFEVELKIHDGGDERKDRELIWAINHYDIAYNGEQPSLTFHSPLCRAELRLERLPTTVQATILSVHVVGGGSLFKSGGQVFCSSSSANSSAARREKIVLLDYDDTNSAAKNERHLDGYLPLSRNVVSVEFGGGLEVVVKVYGGSGCTSGHVYFPFQYCNTSQGTCSVSGSEVEIVVAWSRLVGDKMDMLIEGYTTQHSFK</sequence>
<dbReference type="Proteomes" id="UP000019116">
    <property type="component" value="Chromosome Un"/>
</dbReference>
<keyword evidence="3" id="KW-1185">Reference proteome</keyword>
<dbReference type="OrthoDB" id="605055at2759"/>
<reference evidence="2" key="1">
    <citation type="submission" date="2018-08" db="EMBL/GenBank/DDBJ databases">
        <authorList>
            <person name="Rossello M."/>
        </authorList>
    </citation>
    <scope>NUCLEOTIDE SEQUENCE [LARGE SCALE GENOMIC DNA]</scope>
    <source>
        <strain evidence="2">cv. Chinese Spring</strain>
    </source>
</reference>
<dbReference type="Pfam" id="PF20241">
    <property type="entry name" value="DUF6598"/>
    <property type="match status" value="1"/>
</dbReference>